<evidence type="ECO:0000256" key="1">
    <source>
        <dbReference type="ARBA" id="ARBA00022679"/>
    </source>
</evidence>
<dbReference type="PANTHER" id="PTHR43877">
    <property type="entry name" value="AMINOALKYLPHOSPHONATE N-ACETYLTRANSFERASE-RELATED-RELATED"/>
    <property type="match status" value="1"/>
</dbReference>
<dbReference type="CDD" id="cd04301">
    <property type="entry name" value="NAT_SF"/>
    <property type="match status" value="1"/>
</dbReference>
<dbReference type="GO" id="GO:0016747">
    <property type="term" value="F:acyltransferase activity, transferring groups other than amino-acyl groups"/>
    <property type="evidence" value="ECO:0007669"/>
    <property type="project" value="InterPro"/>
</dbReference>
<dbReference type="InterPro" id="IPR000182">
    <property type="entry name" value="GNAT_dom"/>
</dbReference>
<dbReference type="PROSITE" id="PS51186">
    <property type="entry name" value="GNAT"/>
    <property type="match status" value="1"/>
</dbReference>
<dbReference type="Pfam" id="PF00583">
    <property type="entry name" value="Acetyltransf_1"/>
    <property type="match status" value="1"/>
</dbReference>
<evidence type="ECO:0000313" key="5">
    <source>
        <dbReference type="Proteomes" id="UP000006069"/>
    </source>
</evidence>
<dbReference type="InterPro" id="IPR050832">
    <property type="entry name" value="Bact_Acetyltransf"/>
</dbReference>
<feature type="domain" description="N-acetyltransferase" evidence="3">
    <location>
        <begin position="1"/>
        <end position="172"/>
    </location>
</feature>
<accession>K0YL71</accession>
<dbReference type="InterPro" id="IPR016181">
    <property type="entry name" value="Acyl_CoA_acyltransferase"/>
</dbReference>
<protein>
    <recommendedName>
        <fullName evidence="3">N-acetyltransferase domain-containing protein</fullName>
    </recommendedName>
</protein>
<dbReference type="Proteomes" id="UP000006069">
    <property type="component" value="Unassembled WGS sequence"/>
</dbReference>
<dbReference type="EMBL" id="ADMD01000002">
    <property type="protein sequence ID" value="EJZ84251.1"/>
    <property type="molecule type" value="Genomic_DNA"/>
</dbReference>
<evidence type="ECO:0000313" key="4">
    <source>
        <dbReference type="EMBL" id="EJZ84251.1"/>
    </source>
</evidence>
<sequence length="186" mass="21189">MNYRIIEEHKIDRALFRGFIRRQEVTLCRRRKGGEWVIGPDPFVDDWSEEDYRELIGHMKDLSLRGGFVYGAMQSNVLKGFVTVDAKALGPDNEYLDLRDLFVSADARGQGIGRELFRAAAQWARSKGACKLYLSAHSAIETQAFYKAMGCVDAKYISLRHVEKEPYDCQLEYPLFPDCNADAPAL</sequence>
<keyword evidence="1" id="KW-0808">Transferase</keyword>
<dbReference type="HOGENOM" id="CLU_130337_0_0_11"/>
<reference evidence="4 5" key="1">
    <citation type="submission" date="2012-08" db="EMBL/GenBank/DDBJ databases">
        <title>The Genome Sequence of Slackia piriformis YIT 12062.</title>
        <authorList>
            <consortium name="The Broad Institute Genome Sequencing Platform"/>
            <person name="Earl A."/>
            <person name="Ward D."/>
            <person name="Feldgarden M."/>
            <person name="Gevers D."/>
            <person name="Morotomi M."/>
            <person name="Walker B."/>
            <person name="Young S.K."/>
            <person name="Zeng Q."/>
            <person name="Gargeya S."/>
            <person name="Fitzgerald M."/>
            <person name="Haas B."/>
            <person name="Abouelleil A."/>
            <person name="Alvarado L."/>
            <person name="Arachchi H.M."/>
            <person name="Berlin A.M."/>
            <person name="Chapman S.B."/>
            <person name="Goldberg J."/>
            <person name="Griggs A."/>
            <person name="Gujja S."/>
            <person name="Hansen M."/>
            <person name="Howarth C."/>
            <person name="Imamovic A."/>
            <person name="Larimer J."/>
            <person name="McCowen C."/>
            <person name="Montmayeur A."/>
            <person name="Murphy C."/>
            <person name="Neiman D."/>
            <person name="Pearson M."/>
            <person name="Priest M."/>
            <person name="Roberts A."/>
            <person name="Saif S."/>
            <person name="Shea T."/>
            <person name="Sisk P."/>
            <person name="Sykes S."/>
            <person name="Wortman J."/>
            <person name="Nusbaum C."/>
            <person name="Birren B."/>
        </authorList>
    </citation>
    <scope>NUCLEOTIDE SEQUENCE [LARGE SCALE GENOMIC DNA]</scope>
    <source>
        <strain evidence="4 5">YIT 12062</strain>
    </source>
</reference>
<keyword evidence="2" id="KW-0012">Acyltransferase</keyword>
<dbReference type="RefSeq" id="WP_009138789.1">
    <property type="nucleotide sequence ID" value="NZ_JH815198.1"/>
</dbReference>
<dbReference type="Gene3D" id="3.40.630.30">
    <property type="match status" value="1"/>
</dbReference>
<dbReference type="SUPFAM" id="SSF55729">
    <property type="entry name" value="Acyl-CoA N-acyltransferases (Nat)"/>
    <property type="match status" value="1"/>
</dbReference>
<keyword evidence="5" id="KW-1185">Reference proteome</keyword>
<dbReference type="InParanoid" id="K0YL71"/>
<proteinExistence type="predicted"/>
<evidence type="ECO:0000259" key="3">
    <source>
        <dbReference type="PROSITE" id="PS51186"/>
    </source>
</evidence>
<comment type="caution">
    <text evidence="4">The sequence shown here is derived from an EMBL/GenBank/DDBJ whole genome shotgun (WGS) entry which is preliminary data.</text>
</comment>
<dbReference type="eggNOG" id="COG0456">
    <property type="taxonomic scope" value="Bacteria"/>
</dbReference>
<gene>
    <name evidence="4" type="ORF">HMPREF9451_00560</name>
</gene>
<name>K0YL71_9ACTN</name>
<organism evidence="4 5">
    <name type="scientific">Slackia piriformis YIT 12062</name>
    <dbReference type="NCBI Taxonomy" id="742818"/>
    <lineage>
        <taxon>Bacteria</taxon>
        <taxon>Bacillati</taxon>
        <taxon>Actinomycetota</taxon>
        <taxon>Coriobacteriia</taxon>
        <taxon>Eggerthellales</taxon>
        <taxon>Eggerthellaceae</taxon>
        <taxon>Slackia</taxon>
    </lineage>
</organism>
<evidence type="ECO:0000256" key="2">
    <source>
        <dbReference type="ARBA" id="ARBA00023315"/>
    </source>
</evidence>
<dbReference type="AlphaFoldDB" id="K0YL71"/>
<dbReference type="PATRIC" id="fig|742818.3.peg.608"/>
<dbReference type="OrthoDB" id="8116556at2"/>